<dbReference type="NCBIfam" id="TIGR00639">
    <property type="entry name" value="PurN"/>
    <property type="match status" value="1"/>
</dbReference>
<dbReference type="CDD" id="cd08645">
    <property type="entry name" value="FMT_core_GART"/>
    <property type="match status" value="1"/>
</dbReference>
<evidence type="ECO:0000313" key="8">
    <source>
        <dbReference type="EMBL" id="QBY43788.1"/>
    </source>
</evidence>
<dbReference type="RefSeq" id="WP_026822591.1">
    <property type="nucleotide sequence ID" value="NZ_CP038613.1"/>
</dbReference>
<comment type="catalytic activity">
    <reaction evidence="5 6">
        <text>N(1)-(5-phospho-beta-D-ribosyl)glycinamide + (6R)-10-formyltetrahydrofolate = N(2)-formyl-N(1)-(5-phospho-beta-D-ribosyl)glycinamide + (6S)-5,6,7,8-tetrahydrofolate + H(+)</text>
        <dbReference type="Rhea" id="RHEA:15053"/>
        <dbReference type="ChEBI" id="CHEBI:15378"/>
        <dbReference type="ChEBI" id="CHEBI:57453"/>
        <dbReference type="ChEBI" id="CHEBI:143788"/>
        <dbReference type="ChEBI" id="CHEBI:147286"/>
        <dbReference type="ChEBI" id="CHEBI:195366"/>
        <dbReference type="EC" id="2.1.2.2"/>
    </reaction>
</comment>
<evidence type="ECO:0000256" key="2">
    <source>
        <dbReference type="ARBA" id="ARBA00022679"/>
    </source>
</evidence>
<evidence type="ECO:0000313" key="9">
    <source>
        <dbReference type="EMBL" id="WGL94390.1"/>
    </source>
</evidence>
<evidence type="ECO:0000313" key="13">
    <source>
        <dbReference type="Proteomes" id="UP001177592"/>
    </source>
</evidence>
<dbReference type="GeneID" id="96877413"/>
<comment type="similarity">
    <text evidence="4 6">Belongs to the GART family.</text>
</comment>
<keyword evidence="2 6" id="KW-0808">Transferase</keyword>
<evidence type="ECO:0000256" key="5">
    <source>
        <dbReference type="ARBA" id="ARBA00047664"/>
    </source>
</evidence>
<dbReference type="InterPro" id="IPR002376">
    <property type="entry name" value="Formyl_transf_N"/>
</dbReference>
<dbReference type="FunFam" id="3.40.50.170:FF:000005">
    <property type="entry name" value="Phosphoribosylglycinamide formyltransferase"/>
    <property type="match status" value="1"/>
</dbReference>
<feature type="binding site" evidence="6">
    <location>
        <position position="107"/>
    </location>
    <ligand>
        <name>(6R)-10-formyltetrahydrofolate</name>
        <dbReference type="ChEBI" id="CHEBI:195366"/>
    </ligand>
</feature>
<dbReference type="Pfam" id="PF00551">
    <property type="entry name" value="Formyl_trans_N"/>
    <property type="match status" value="1"/>
</dbReference>
<evidence type="ECO:0000259" key="7">
    <source>
        <dbReference type="Pfam" id="PF00551"/>
    </source>
</evidence>
<evidence type="ECO:0000256" key="4">
    <source>
        <dbReference type="ARBA" id="ARBA00038440"/>
    </source>
</evidence>
<proteinExistence type="inferred from homology"/>
<keyword evidence="13" id="KW-1185">Reference proteome</keyword>
<dbReference type="EC" id="2.1.2.2" evidence="6"/>
<dbReference type="UniPathway" id="UPA00074">
    <property type="reaction ID" value="UER00126"/>
</dbReference>
<keyword evidence="3 6" id="KW-0658">Purine biosynthesis</keyword>
<dbReference type="InterPro" id="IPR004607">
    <property type="entry name" value="GART"/>
</dbReference>
<comment type="pathway">
    <text evidence="1 6">Purine metabolism; IMP biosynthesis via de novo pathway; N(2)-formyl-N(1)-(5-phospho-D-ribosyl)glycinamide from N(1)-(5-phospho-D-ribosyl)glycinamide (10-formyl THF route): step 1/1.</text>
</comment>
<evidence type="ECO:0000313" key="10">
    <source>
        <dbReference type="EMBL" id="WGM00152.1"/>
    </source>
</evidence>
<feature type="active site" description="Proton donor" evidence="6">
    <location>
        <position position="109"/>
    </location>
</feature>
<sequence length="214" mass="23760">MKNLVVLISGNGSNLQAIIDACQKQNITAKISAVFSDNPTAYGLERAKQASIPTVVMPKADYVDNQTYDASLMTELAQYQPDLIVLAGYMRILTPRFVSHYLGKIINIHPSLLPKYPGLNTHRKALANGDKEHGTSIHFVTEKLDAGPIILQAKVPIFVEDQPQDIIARVQTQEHRIYPLVINWFVEGRLVMVNNSAFLDGCKLPEQGYASDED</sequence>
<dbReference type="HAMAP" id="MF_01930">
    <property type="entry name" value="PurN"/>
    <property type="match status" value="1"/>
</dbReference>
<evidence type="ECO:0000256" key="1">
    <source>
        <dbReference type="ARBA" id="ARBA00005054"/>
    </source>
</evidence>
<accession>A0A4P7L1M1</accession>
<feature type="site" description="Raises pKa of active site His" evidence="6">
    <location>
        <position position="145"/>
    </location>
</feature>
<dbReference type="Proteomes" id="UP001177592">
    <property type="component" value="Chromosome"/>
</dbReference>
<dbReference type="EMBL" id="CP123498">
    <property type="protein sequence ID" value="WGL94390.1"/>
    <property type="molecule type" value="Genomic_DNA"/>
</dbReference>
<dbReference type="SUPFAM" id="SSF53328">
    <property type="entry name" value="Formyltransferase"/>
    <property type="match status" value="1"/>
</dbReference>
<comment type="caution">
    <text evidence="6">Lacks conserved residue(s) required for the propagation of feature annotation.</text>
</comment>
<dbReference type="InterPro" id="IPR001555">
    <property type="entry name" value="GART_AS"/>
</dbReference>
<comment type="function">
    <text evidence="6">Catalyzes the transfer of a formyl group from 10-formyltetrahydrofolate to 5-phospho-ribosyl-glycinamide (GAR), producing 5-phospho-ribosyl-N-formylglycinamide (FGAR) and tetrahydrofolate.</text>
</comment>
<evidence type="ECO:0000256" key="6">
    <source>
        <dbReference type="HAMAP-Rule" id="MF_01930"/>
    </source>
</evidence>
<dbReference type="KEGG" id="ans:ArsFIN_23570"/>
<dbReference type="EMBL" id="CP038613">
    <property type="protein sequence ID" value="QBY43788.1"/>
    <property type="molecule type" value="Genomic_DNA"/>
</dbReference>
<dbReference type="PANTHER" id="PTHR43369:SF2">
    <property type="entry name" value="PHOSPHORIBOSYLGLYCINAMIDE FORMYLTRANSFERASE"/>
    <property type="match status" value="1"/>
</dbReference>
<gene>
    <name evidence="6 8" type="primary">purN</name>
    <name evidence="8" type="ORF">ArsFIN_23570</name>
    <name evidence="9" type="ORF">QE207_11705</name>
    <name evidence="10" type="ORF">QE210_09600</name>
    <name evidence="11" type="ORF">QE258_10740</name>
</gene>
<feature type="binding site" evidence="6">
    <location>
        <begin position="12"/>
        <end position="14"/>
    </location>
    <ligand>
        <name>N(1)-(5-phospho-beta-D-ribosyl)glycinamide</name>
        <dbReference type="ChEBI" id="CHEBI:143788"/>
    </ligand>
</feature>
<dbReference type="EMBL" id="CP123523">
    <property type="protein sequence ID" value="WGM04141.1"/>
    <property type="molecule type" value="Genomic_DNA"/>
</dbReference>
<feature type="domain" description="Formyl transferase N-terminal" evidence="7">
    <location>
        <begin position="2"/>
        <end position="182"/>
    </location>
</feature>
<dbReference type="GO" id="GO:0005829">
    <property type="term" value="C:cytosol"/>
    <property type="evidence" value="ECO:0007669"/>
    <property type="project" value="TreeGrafter"/>
</dbReference>
<evidence type="ECO:0000313" key="11">
    <source>
        <dbReference type="EMBL" id="WGM04141.1"/>
    </source>
</evidence>
<name>A0A4P7L1M1_9GAMM</name>
<reference evidence="8 12" key="1">
    <citation type="submission" date="2019-03" db="EMBL/GenBank/DDBJ databases">
        <title>Long-read sequencing reveals hyperdense prophage content in a complex bacterial symbiont genome.</title>
        <authorList>
            <person name="Frost C.L."/>
            <person name="Siozios S."/>
            <person name="Nadal-Jimenez P."/>
            <person name="Brockhurst M.A."/>
            <person name="King K.C."/>
            <person name="Darby A.C."/>
            <person name="Hurst G.D.D."/>
        </authorList>
    </citation>
    <scope>NUCLEOTIDE SEQUENCE [LARGE SCALE GENOMIC DNA]</scope>
    <source>
        <strain evidence="8 12">FIN</strain>
    </source>
</reference>
<dbReference type="Proteomes" id="UP001177595">
    <property type="component" value="Chromosome"/>
</dbReference>
<dbReference type="PANTHER" id="PTHR43369">
    <property type="entry name" value="PHOSPHORIBOSYLGLYCINAMIDE FORMYLTRANSFERASE"/>
    <property type="match status" value="1"/>
</dbReference>
<dbReference type="Proteomes" id="UP001177597">
    <property type="component" value="Chromosome"/>
</dbReference>
<dbReference type="PROSITE" id="PS00373">
    <property type="entry name" value="GART"/>
    <property type="match status" value="1"/>
</dbReference>
<dbReference type="Gene3D" id="3.40.50.170">
    <property type="entry name" value="Formyl transferase, N-terminal domain"/>
    <property type="match status" value="1"/>
</dbReference>
<dbReference type="EMBL" id="CP123504">
    <property type="protein sequence ID" value="WGM00152.1"/>
    <property type="molecule type" value="Genomic_DNA"/>
</dbReference>
<dbReference type="Proteomes" id="UP000295134">
    <property type="component" value="Chromosome"/>
</dbReference>
<organism evidence="8 12">
    <name type="scientific">Arsenophonus nasoniae</name>
    <name type="common">son-killer infecting Nasonia vitripennis</name>
    <dbReference type="NCBI Taxonomy" id="638"/>
    <lineage>
        <taxon>Bacteria</taxon>
        <taxon>Pseudomonadati</taxon>
        <taxon>Pseudomonadota</taxon>
        <taxon>Gammaproteobacteria</taxon>
        <taxon>Enterobacterales</taxon>
        <taxon>Morganellaceae</taxon>
        <taxon>Arsenophonus</taxon>
    </lineage>
</organism>
<evidence type="ECO:0000256" key="3">
    <source>
        <dbReference type="ARBA" id="ARBA00022755"/>
    </source>
</evidence>
<evidence type="ECO:0000313" key="12">
    <source>
        <dbReference type="Proteomes" id="UP000295134"/>
    </source>
</evidence>
<dbReference type="GO" id="GO:0004644">
    <property type="term" value="F:phosphoribosylglycinamide formyltransferase activity"/>
    <property type="evidence" value="ECO:0007669"/>
    <property type="project" value="UniProtKB-UniRule"/>
</dbReference>
<dbReference type="GO" id="GO:0006189">
    <property type="term" value="P:'de novo' IMP biosynthetic process"/>
    <property type="evidence" value="ECO:0007669"/>
    <property type="project" value="UniProtKB-UniRule"/>
</dbReference>
<dbReference type="AlphaFoldDB" id="A0A4P7L1M1"/>
<dbReference type="InterPro" id="IPR036477">
    <property type="entry name" value="Formyl_transf_N_sf"/>
</dbReference>
<reference evidence="9" key="2">
    <citation type="submission" date="2023-04" db="EMBL/GenBank/DDBJ databases">
        <title>Genome dynamics across the evolutionary transition to endosymbiosis.</title>
        <authorList>
            <person name="Siozios S."/>
            <person name="Nadal-Jimenez P."/>
            <person name="Azagi T."/>
            <person name="Sprong H."/>
            <person name="Frost C.L."/>
            <person name="Parratt S.R."/>
            <person name="Taylor G."/>
            <person name="Brettell L."/>
            <person name="Lew K.C."/>
            <person name="Croft L."/>
            <person name="King K.C."/>
            <person name="Brockhurst M.A."/>
            <person name="Hypsa V."/>
            <person name="Novakova E."/>
            <person name="Darby A.C."/>
            <person name="Hurst G.D.D."/>
        </authorList>
    </citation>
    <scope>NUCLEOTIDE SEQUENCE</scope>
    <source>
        <strain evidence="9">AIh</strain>
        <strain evidence="11">ANv_CAN</strain>
        <strain evidence="10">APv</strain>
    </source>
</reference>
<feature type="binding site" evidence="6">
    <location>
        <begin position="90"/>
        <end position="93"/>
    </location>
    <ligand>
        <name>(6R)-10-formyltetrahydrofolate</name>
        <dbReference type="ChEBI" id="CHEBI:195366"/>
    </ligand>
</feature>
<protein>
    <recommendedName>
        <fullName evidence="6">Phosphoribosylglycinamide formyltransferase</fullName>
        <ecNumber evidence="6">2.1.2.2</ecNumber>
    </recommendedName>
    <alternativeName>
        <fullName evidence="6">5'-phosphoribosylglycinamide transformylase</fullName>
    </alternativeName>
    <alternativeName>
        <fullName evidence="6">GAR transformylase</fullName>
        <shortName evidence="6">GART</shortName>
    </alternativeName>
</protein>